<keyword evidence="3" id="KW-1185">Reference proteome</keyword>
<feature type="transmembrane region" description="Helical" evidence="1">
    <location>
        <begin position="290"/>
        <end position="307"/>
    </location>
</feature>
<dbReference type="EMBL" id="JACHEB010000008">
    <property type="protein sequence ID" value="MBB5329857.1"/>
    <property type="molecule type" value="Genomic_DNA"/>
</dbReference>
<keyword evidence="1" id="KW-0472">Membrane</keyword>
<organism evidence="2 3">
    <name type="scientific">Tunturiibacter gelidiferens</name>
    <dbReference type="NCBI Taxonomy" id="3069689"/>
    <lineage>
        <taxon>Bacteria</taxon>
        <taxon>Pseudomonadati</taxon>
        <taxon>Acidobacteriota</taxon>
        <taxon>Terriglobia</taxon>
        <taxon>Terriglobales</taxon>
        <taxon>Acidobacteriaceae</taxon>
        <taxon>Tunturiibacter</taxon>
    </lineage>
</organism>
<feature type="transmembrane region" description="Helical" evidence="1">
    <location>
        <begin position="103"/>
        <end position="119"/>
    </location>
</feature>
<proteinExistence type="predicted"/>
<feature type="transmembrane region" description="Helical" evidence="1">
    <location>
        <begin position="254"/>
        <end position="278"/>
    </location>
</feature>
<feature type="transmembrane region" description="Helical" evidence="1">
    <location>
        <begin position="153"/>
        <end position="177"/>
    </location>
</feature>
<sequence length="488" mass="55300">MLSFFISAVFLYLRTFLLPAVPLLTVGDESHYFLHALRMMHGQLPYKDYFTFVPPGTDLLYVGIFRLLGVHQWVVQGLLVFLGLFLISIVMWDAQKVLRTSSAILTTLLFLVFDVNSALDATHHWWSVLLVMTAIGVLLGGRSPARIVLAGSLCGFATLFTQTYGCLSLLAIALYLVLTTDGVGRIQNLVRELLLLCLPFVLVVIPVVGYYSDLIGFRTLTYWTIYYPLVFFHAQENSPLAFFRTPRFHGMSGIHLLISFIFMHTVVPLIYILCAIRLTREKRRMDPLQWRKILLLTLVGSALFVSIMSAPTFLRLCAVGPPAIILCVWYLDRPSGPHYWSTIALWGAAIISILYLPISRQLHRHVTVNLPTGRVAFINDQQYDKVLWLAQHTHPGETFLNDTNAAFALSLESPGPLDFVTTTEFTRPQQVDALILSMTNHQTRYVYLYPTLTAPILTKNNLEPFLRYLGENYHLVAIFSDGQILERN</sequence>
<accession>A0A9X0U6I7</accession>
<protein>
    <submittedName>
        <fullName evidence="2">Uncharacterized protein</fullName>
    </submittedName>
</protein>
<name>A0A9X0U6I7_9BACT</name>
<evidence type="ECO:0000256" key="1">
    <source>
        <dbReference type="SAM" id="Phobius"/>
    </source>
</evidence>
<dbReference type="Proteomes" id="UP000535182">
    <property type="component" value="Unassembled WGS sequence"/>
</dbReference>
<feature type="transmembrane region" description="Helical" evidence="1">
    <location>
        <begin position="338"/>
        <end position="358"/>
    </location>
</feature>
<evidence type="ECO:0000313" key="2">
    <source>
        <dbReference type="EMBL" id="MBB5329857.1"/>
    </source>
</evidence>
<feature type="transmembrane region" description="Helical" evidence="1">
    <location>
        <begin position="189"/>
        <end position="208"/>
    </location>
</feature>
<feature type="transmembrane region" description="Helical" evidence="1">
    <location>
        <begin position="73"/>
        <end position="91"/>
    </location>
</feature>
<reference evidence="2 3" key="1">
    <citation type="submission" date="2020-08" db="EMBL/GenBank/DDBJ databases">
        <title>Genomic Encyclopedia of Type Strains, Phase IV (KMG-V): Genome sequencing to study the core and pangenomes of soil and plant-associated prokaryotes.</title>
        <authorList>
            <person name="Whitman W."/>
        </authorList>
    </citation>
    <scope>NUCLEOTIDE SEQUENCE [LARGE SCALE GENOMIC DNA]</scope>
    <source>
        <strain evidence="2 3">X5P2</strain>
    </source>
</reference>
<comment type="caution">
    <text evidence="2">The sequence shown here is derived from an EMBL/GenBank/DDBJ whole genome shotgun (WGS) entry which is preliminary data.</text>
</comment>
<dbReference type="AlphaFoldDB" id="A0A9X0U6I7"/>
<keyword evidence="1" id="KW-1133">Transmembrane helix</keyword>
<dbReference type="RefSeq" id="WP_183978769.1">
    <property type="nucleotide sequence ID" value="NZ_JACHEB010000008.1"/>
</dbReference>
<evidence type="ECO:0000313" key="3">
    <source>
        <dbReference type="Proteomes" id="UP000535182"/>
    </source>
</evidence>
<gene>
    <name evidence="2" type="ORF">HDF14_003486</name>
</gene>
<keyword evidence="1" id="KW-0812">Transmembrane</keyword>
<feature type="transmembrane region" description="Helical" evidence="1">
    <location>
        <begin position="125"/>
        <end position="141"/>
    </location>
</feature>